<gene>
    <name evidence="1" type="ORF">RPERSI_LOCUS14006</name>
</gene>
<name>A0ACA9QEB2_9GLOM</name>
<keyword evidence="2" id="KW-1185">Reference proteome</keyword>
<feature type="non-terminal residue" evidence="1">
    <location>
        <position position="1"/>
    </location>
</feature>
<dbReference type="EMBL" id="CAJVQC010031730">
    <property type="protein sequence ID" value="CAG8749292.1"/>
    <property type="molecule type" value="Genomic_DNA"/>
</dbReference>
<evidence type="ECO:0000313" key="1">
    <source>
        <dbReference type="EMBL" id="CAG8749292.1"/>
    </source>
</evidence>
<feature type="non-terminal residue" evidence="1">
    <location>
        <position position="282"/>
    </location>
</feature>
<proteinExistence type="predicted"/>
<dbReference type="Proteomes" id="UP000789920">
    <property type="component" value="Unassembled WGS sequence"/>
</dbReference>
<organism evidence="1 2">
    <name type="scientific">Racocetra persica</name>
    <dbReference type="NCBI Taxonomy" id="160502"/>
    <lineage>
        <taxon>Eukaryota</taxon>
        <taxon>Fungi</taxon>
        <taxon>Fungi incertae sedis</taxon>
        <taxon>Mucoromycota</taxon>
        <taxon>Glomeromycotina</taxon>
        <taxon>Glomeromycetes</taxon>
        <taxon>Diversisporales</taxon>
        <taxon>Gigasporaceae</taxon>
        <taxon>Racocetra</taxon>
    </lineage>
</organism>
<protein>
    <submittedName>
        <fullName evidence="1">5471_t:CDS:1</fullName>
    </submittedName>
</protein>
<reference evidence="1" key="1">
    <citation type="submission" date="2021-06" db="EMBL/GenBank/DDBJ databases">
        <authorList>
            <person name="Kallberg Y."/>
            <person name="Tangrot J."/>
            <person name="Rosling A."/>
        </authorList>
    </citation>
    <scope>NUCLEOTIDE SEQUENCE</scope>
    <source>
        <strain evidence="1">MA461A</strain>
    </source>
</reference>
<sequence>LQRDQMSEESELVFAQLKTLESIRIQKILNERTTRLKLHDDYFLVGQTATNLEIEQFFKTIHIIDPSLKQTMTTSNALKKQQFYNDFLKSHCQIRTYTFQIKKCTSQECQICQPIRMPHDQFELLSFLPDPEISADKEHYKEFDELYGQLTSEKYRLLHQEILNEESQVALDEEDSQTVVQYFENISYSCGSPILPDSHPLFNQLHIHQNITCDSPIERNYYSSRLKDVDLCYWCGAEDGIIDPSDELKSEFKTIYPLCASCYANGHEWSTRAPIVFQANKK</sequence>
<accession>A0ACA9QEB2</accession>
<evidence type="ECO:0000313" key="2">
    <source>
        <dbReference type="Proteomes" id="UP000789920"/>
    </source>
</evidence>
<comment type="caution">
    <text evidence="1">The sequence shown here is derived from an EMBL/GenBank/DDBJ whole genome shotgun (WGS) entry which is preliminary data.</text>
</comment>